<organism evidence="5">
    <name type="scientific">Spathaspora passalidarum (strain NRRL Y-27907 / 11-Y1)</name>
    <dbReference type="NCBI Taxonomy" id="619300"/>
    <lineage>
        <taxon>Eukaryota</taxon>
        <taxon>Fungi</taxon>
        <taxon>Dikarya</taxon>
        <taxon>Ascomycota</taxon>
        <taxon>Saccharomycotina</taxon>
        <taxon>Pichiomycetes</taxon>
        <taxon>Debaryomycetaceae</taxon>
        <taxon>Spathaspora</taxon>
    </lineage>
</organism>
<evidence type="ECO:0000256" key="1">
    <source>
        <dbReference type="ARBA" id="ARBA00006091"/>
    </source>
</evidence>
<keyword evidence="2" id="KW-0819">tRNA processing</keyword>
<feature type="domain" description="tRNA-splicing endonuclease subunit Sen15" evidence="3">
    <location>
        <begin position="8"/>
        <end position="111"/>
    </location>
</feature>
<dbReference type="InterPro" id="IPR036167">
    <property type="entry name" value="tRNA_intron_Endo_cat-like_sf"/>
</dbReference>
<dbReference type="InterPro" id="IPR042777">
    <property type="entry name" value="Sen15_fungi"/>
</dbReference>
<gene>
    <name evidence="4" type="ORF">SPAPADRAFT_58100</name>
</gene>
<evidence type="ECO:0000313" key="5">
    <source>
        <dbReference type="Proteomes" id="UP000000709"/>
    </source>
</evidence>
<dbReference type="OrthoDB" id="10002170at2759"/>
<dbReference type="SUPFAM" id="SSF53032">
    <property type="entry name" value="tRNA-intron endonuclease catalytic domain-like"/>
    <property type="match status" value="1"/>
</dbReference>
<dbReference type="GO" id="GO:0003676">
    <property type="term" value="F:nucleic acid binding"/>
    <property type="evidence" value="ECO:0007669"/>
    <property type="project" value="InterPro"/>
</dbReference>
<protein>
    <recommendedName>
        <fullName evidence="3">tRNA-splicing endonuclease subunit Sen15 domain-containing protein</fullName>
    </recommendedName>
</protein>
<dbReference type="KEGG" id="spaa:SPAPADRAFT_58100"/>
<comment type="similarity">
    <text evidence="1">Belongs to the SEN15 family.</text>
</comment>
<reference evidence="4 5" key="1">
    <citation type="journal article" date="2011" name="Proc. Natl. Acad. Sci. U.S.A.">
        <title>Comparative genomics of xylose-fermenting fungi for enhanced biofuel production.</title>
        <authorList>
            <person name="Wohlbach D.J."/>
            <person name="Kuo A."/>
            <person name="Sato T.K."/>
            <person name="Potts K.M."/>
            <person name="Salamov A.A."/>
            <person name="LaButti K.M."/>
            <person name="Sun H."/>
            <person name="Clum A."/>
            <person name="Pangilinan J.L."/>
            <person name="Lindquist E.A."/>
            <person name="Lucas S."/>
            <person name="Lapidus A."/>
            <person name="Jin M."/>
            <person name="Gunawan C."/>
            <person name="Balan V."/>
            <person name="Dale B.E."/>
            <person name="Jeffries T.W."/>
            <person name="Zinkel R."/>
            <person name="Barry K.W."/>
            <person name="Grigoriev I.V."/>
            <person name="Gasch A.P."/>
        </authorList>
    </citation>
    <scope>NUCLEOTIDE SEQUENCE [LARGE SCALE GENOMIC DNA]</scope>
    <source>
        <strain evidence="5">NRRL Y-27907 / 11-Y1</strain>
    </source>
</reference>
<dbReference type="GO" id="GO:0000214">
    <property type="term" value="C:tRNA-intron endonuclease complex"/>
    <property type="evidence" value="ECO:0007669"/>
    <property type="project" value="InterPro"/>
</dbReference>
<dbReference type="GeneID" id="18872323"/>
<accession>G3AFI7</accession>
<sequence length="111" mass="12666">MTSTLAEQVKINLTHYNQWSDVVIHAVSNELFAISGKPPQKLDDKEIDVEWIVPKTNSNSKLSVDEINQWFKRIAEIHGNPPQRIAIAVVNDDGTIVYYFIHEGIVKPRQN</sequence>
<evidence type="ECO:0000259" key="3">
    <source>
        <dbReference type="Pfam" id="PF09631"/>
    </source>
</evidence>
<dbReference type="InterPro" id="IPR011856">
    <property type="entry name" value="tRNA_endonuc-like_dom_sf"/>
</dbReference>
<keyword evidence="5" id="KW-1185">Reference proteome</keyword>
<evidence type="ECO:0000313" key="4">
    <source>
        <dbReference type="EMBL" id="EGW34976.1"/>
    </source>
</evidence>
<dbReference type="FunCoup" id="G3AFI7">
    <property type="interactions" value="83"/>
</dbReference>
<dbReference type="STRING" id="619300.G3AFI7"/>
<dbReference type="PANTHER" id="PTHR28518:SF1">
    <property type="entry name" value="TRNA-SPLICING ENDONUCLEASE SUBUNIT SEN15"/>
    <property type="match status" value="1"/>
</dbReference>
<dbReference type="EMBL" id="GL996499">
    <property type="protein sequence ID" value="EGW34976.1"/>
    <property type="molecule type" value="Genomic_DNA"/>
</dbReference>
<name>G3AFI7_SPAPN</name>
<dbReference type="OMA" id="VYYFVYK"/>
<dbReference type="PANTHER" id="PTHR28518">
    <property type="entry name" value="TRNA-SPLICING ENDONUCLEASE SUBUNIT SEN15"/>
    <property type="match status" value="1"/>
</dbReference>
<proteinExistence type="inferred from homology"/>
<evidence type="ECO:0000256" key="2">
    <source>
        <dbReference type="ARBA" id="ARBA00022694"/>
    </source>
</evidence>
<dbReference type="Pfam" id="PF09631">
    <property type="entry name" value="Sen15"/>
    <property type="match status" value="1"/>
</dbReference>
<dbReference type="AlphaFoldDB" id="G3AFI7"/>
<dbReference type="Proteomes" id="UP000000709">
    <property type="component" value="Unassembled WGS sequence"/>
</dbReference>
<dbReference type="Gene3D" id="3.40.1350.10">
    <property type="match status" value="1"/>
</dbReference>
<dbReference type="GO" id="GO:0000379">
    <property type="term" value="P:tRNA-type intron splice site recognition and cleavage"/>
    <property type="evidence" value="ECO:0007669"/>
    <property type="project" value="InterPro"/>
</dbReference>
<dbReference type="GO" id="GO:0000213">
    <property type="term" value="F:tRNA-intron lyase activity"/>
    <property type="evidence" value="ECO:0007669"/>
    <property type="project" value="TreeGrafter"/>
</dbReference>
<dbReference type="eggNOG" id="ENOG502SC4F">
    <property type="taxonomic scope" value="Eukaryota"/>
</dbReference>
<dbReference type="HOGENOM" id="CLU_083361_2_0_1"/>
<dbReference type="RefSeq" id="XP_007372388.1">
    <property type="nucleotide sequence ID" value="XM_007372326.1"/>
</dbReference>
<dbReference type="InterPro" id="IPR018593">
    <property type="entry name" value="tRNA-endonuc_su_Sen15"/>
</dbReference>
<dbReference type="InParanoid" id="G3AFI7"/>